<reference evidence="2" key="2">
    <citation type="submission" date="2015-01" db="EMBL/GenBank/DDBJ databases">
        <title>Evolutionary Origins and Diversification of the Mycorrhizal Mutualists.</title>
        <authorList>
            <consortium name="DOE Joint Genome Institute"/>
            <consortium name="Mycorrhizal Genomics Consortium"/>
            <person name="Kohler A."/>
            <person name="Kuo A."/>
            <person name="Nagy L.G."/>
            <person name="Floudas D."/>
            <person name="Copeland A."/>
            <person name="Barry K.W."/>
            <person name="Cichocki N."/>
            <person name="Veneault-Fourrey C."/>
            <person name="LaButti K."/>
            <person name="Lindquist E.A."/>
            <person name="Lipzen A."/>
            <person name="Lundell T."/>
            <person name="Morin E."/>
            <person name="Murat C."/>
            <person name="Riley R."/>
            <person name="Ohm R."/>
            <person name="Sun H."/>
            <person name="Tunlid A."/>
            <person name="Henrissat B."/>
            <person name="Grigoriev I.V."/>
            <person name="Hibbett D.S."/>
            <person name="Martin F."/>
        </authorList>
    </citation>
    <scope>NUCLEOTIDE SEQUENCE [LARGE SCALE GENOMIC DNA]</scope>
    <source>
        <strain evidence="2">Foug A</strain>
    </source>
</reference>
<dbReference type="EMBL" id="KN822024">
    <property type="protein sequence ID" value="KIM65081.1"/>
    <property type="molecule type" value="Genomic_DNA"/>
</dbReference>
<sequence length="101" mass="11261">MLYERTSLRGHLSMITVGKDHLVWNSDDRLTQSSMNVHSPNVDIVSVRGHAQGLSPQTPYVLAWIEVPRIKGVDYVFHDGSLEQALQSVSDCIAGSRLRLC</sequence>
<evidence type="ECO:0000313" key="2">
    <source>
        <dbReference type="Proteomes" id="UP000053989"/>
    </source>
</evidence>
<evidence type="ECO:0000313" key="1">
    <source>
        <dbReference type="EMBL" id="KIM65081.1"/>
    </source>
</evidence>
<keyword evidence="2" id="KW-1185">Reference proteome</keyword>
<dbReference type="InParanoid" id="A0A0C3EAU1"/>
<dbReference type="AlphaFoldDB" id="A0A0C3EAU1"/>
<accession>A0A0C3EAU1</accession>
<gene>
    <name evidence="1" type="ORF">SCLCIDRAFT_561069</name>
</gene>
<organism evidence="1 2">
    <name type="scientific">Scleroderma citrinum Foug A</name>
    <dbReference type="NCBI Taxonomy" id="1036808"/>
    <lineage>
        <taxon>Eukaryota</taxon>
        <taxon>Fungi</taxon>
        <taxon>Dikarya</taxon>
        <taxon>Basidiomycota</taxon>
        <taxon>Agaricomycotina</taxon>
        <taxon>Agaricomycetes</taxon>
        <taxon>Agaricomycetidae</taxon>
        <taxon>Boletales</taxon>
        <taxon>Sclerodermatineae</taxon>
        <taxon>Sclerodermataceae</taxon>
        <taxon>Scleroderma</taxon>
    </lineage>
</organism>
<proteinExistence type="predicted"/>
<protein>
    <submittedName>
        <fullName evidence="1">Uncharacterized protein</fullName>
    </submittedName>
</protein>
<reference evidence="1 2" key="1">
    <citation type="submission" date="2014-04" db="EMBL/GenBank/DDBJ databases">
        <authorList>
            <consortium name="DOE Joint Genome Institute"/>
            <person name="Kuo A."/>
            <person name="Kohler A."/>
            <person name="Nagy L.G."/>
            <person name="Floudas D."/>
            <person name="Copeland A."/>
            <person name="Barry K.W."/>
            <person name="Cichocki N."/>
            <person name="Veneault-Fourrey C."/>
            <person name="LaButti K."/>
            <person name="Lindquist E.A."/>
            <person name="Lipzen A."/>
            <person name="Lundell T."/>
            <person name="Morin E."/>
            <person name="Murat C."/>
            <person name="Sun H."/>
            <person name="Tunlid A."/>
            <person name="Henrissat B."/>
            <person name="Grigoriev I.V."/>
            <person name="Hibbett D.S."/>
            <person name="Martin F."/>
            <person name="Nordberg H.P."/>
            <person name="Cantor M.N."/>
            <person name="Hua S.X."/>
        </authorList>
    </citation>
    <scope>NUCLEOTIDE SEQUENCE [LARGE SCALE GENOMIC DNA]</scope>
    <source>
        <strain evidence="1 2">Foug A</strain>
    </source>
</reference>
<dbReference type="HOGENOM" id="CLU_2293338_0_0_1"/>
<name>A0A0C3EAU1_9AGAM</name>
<dbReference type="Proteomes" id="UP000053989">
    <property type="component" value="Unassembled WGS sequence"/>
</dbReference>